<accession>A0A5J9UVG8</accession>
<dbReference type="InterPro" id="IPR003676">
    <property type="entry name" value="SAUR_fam"/>
</dbReference>
<feature type="non-terminal residue" evidence="2">
    <location>
        <position position="1"/>
    </location>
</feature>
<dbReference type="EMBL" id="RWGY01000011">
    <property type="protein sequence ID" value="TVU27753.1"/>
    <property type="molecule type" value="Genomic_DNA"/>
</dbReference>
<dbReference type="OrthoDB" id="838391at2759"/>
<evidence type="ECO:0000256" key="1">
    <source>
        <dbReference type="ARBA" id="ARBA00006974"/>
    </source>
</evidence>
<organism evidence="2 3">
    <name type="scientific">Eragrostis curvula</name>
    <name type="common">weeping love grass</name>
    <dbReference type="NCBI Taxonomy" id="38414"/>
    <lineage>
        <taxon>Eukaryota</taxon>
        <taxon>Viridiplantae</taxon>
        <taxon>Streptophyta</taxon>
        <taxon>Embryophyta</taxon>
        <taxon>Tracheophyta</taxon>
        <taxon>Spermatophyta</taxon>
        <taxon>Magnoliopsida</taxon>
        <taxon>Liliopsida</taxon>
        <taxon>Poales</taxon>
        <taxon>Poaceae</taxon>
        <taxon>PACMAD clade</taxon>
        <taxon>Chloridoideae</taxon>
        <taxon>Eragrostideae</taxon>
        <taxon>Eragrostidinae</taxon>
        <taxon>Eragrostis</taxon>
    </lineage>
</organism>
<dbReference type="Pfam" id="PF02519">
    <property type="entry name" value="Auxin_inducible"/>
    <property type="match status" value="1"/>
</dbReference>
<name>A0A5J9UVG8_9POAL</name>
<dbReference type="AlphaFoldDB" id="A0A5J9UVG8"/>
<evidence type="ECO:0008006" key="4">
    <source>
        <dbReference type="Google" id="ProtNLM"/>
    </source>
</evidence>
<comment type="caution">
    <text evidence="2">The sequence shown here is derived from an EMBL/GenBank/DDBJ whole genome shotgun (WGS) entry which is preliminary data.</text>
</comment>
<proteinExistence type="inferred from homology"/>
<dbReference type="Gramene" id="TVU27753">
    <property type="protein sequence ID" value="TVU27753"/>
    <property type="gene ID" value="EJB05_19253"/>
</dbReference>
<gene>
    <name evidence="2" type="ORF">EJB05_19253</name>
</gene>
<dbReference type="PANTHER" id="PTHR31374">
    <property type="entry name" value="AUXIN-INDUCED PROTEIN-LIKE-RELATED"/>
    <property type="match status" value="1"/>
</dbReference>
<evidence type="ECO:0000313" key="2">
    <source>
        <dbReference type="EMBL" id="TVU27753.1"/>
    </source>
</evidence>
<dbReference type="Proteomes" id="UP000324897">
    <property type="component" value="Chromosome 1"/>
</dbReference>
<keyword evidence="3" id="KW-1185">Reference proteome</keyword>
<sequence>MPSALSKKCGTTNHCALATFCENYRTLRFPNTRQIKQVSEHHEARFPASRARSLRPKKAAGGGDAVPAGHVPVCVGEEGGAIERFTVRAELLGAPDFAPLLLLAAEEYGYAYHGELRIPCTVTEFRRILLRLSDAA</sequence>
<evidence type="ECO:0000313" key="3">
    <source>
        <dbReference type="Proteomes" id="UP000324897"/>
    </source>
</evidence>
<dbReference type="GO" id="GO:0009733">
    <property type="term" value="P:response to auxin"/>
    <property type="evidence" value="ECO:0007669"/>
    <property type="project" value="InterPro"/>
</dbReference>
<protein>
    <recommendedName>
        <fullName evidence="4">Auxin-responsive protein</fullName>
    </recommendedName>
</protein>
<reference evidence="2 3" key="1">
    <citation type="journal article" date="2019" name="Sci. Rep.">
        <title>A high-quality genome of Eragrostis curvula grass provides insights into Poaceae evolution and supports new strategies to enhance forage quality.</title>
        <authorList>
            <person name="Carballo J."/>
            <person name="Santos B.A.C.M."/>
            <person name="Zappacosta D."/>
            <person name="Garbus I."/>
            <person name="Selva J.P."/>
            <person name="Gallo C.A."/>
            <person name="Diaz A."/>
            <person name="Albertini E."/>
            <person name="Caccamo M."/>
            <person name="Echenique V."/>
        </authorList>
    </citation>
    <scope>NUCLEOTIDE SEQUENCE [LARGE SCALE GENOMIC DNA]</scope>
    <source>
        <strain evidence="3">cv. Victoria</strain>
        <tissue evidence="2">Leaf</tissue>
    </source>
</reference>
<comment type="similarity">
    <text evidence="1">Belongs to the ARG7 family.</text>
</comment>
<dbReference type="PANTHER" id="PTHR31374:SF198">
    <property type="entry name" value="AUXIN-RESPONSIVE PROTEIN SAUR72"/>
    <property type="match status" value="1"/>
</dbReference>